<accession>A0A0E9XZF9</accession>
<dbReference type="AlphaFoldDB" id="A0A0E9XZF9"/>
<reference evidence="1" key="1">
    <citation type="submission" date="2014-11" db="EMBL/GenBank/DDBJ databases">
        <authorList>
            <person name="Amaro Gonzalez C."/>
        </authorList>
    </citation>
    <scope>NUCLEOTIDE SEQUENCE</scope>
</reference>
<reference evidence="1" key="2">
    <citation type="journal article" date="2015" name="Fish Shellfish Immunol.">
        <title>Early steps in the European eel (Anguilla anguilla)-Vibrio vulnificus interaction in the gills: Role of the RtxA13 toxin.</title>
        <authorList>
            <person name="Callol A."/>
            <person name="Pajuelo D."/>
            <person name="Ebbesson L."/>
            <person name="Teles M."/>
            <person name="MacKenzie S."/>
            <person name="Amaro C."/>
        </authorList>
    </citation>
    <scope>NUCLEOTIDE SEQUENCE</scope>
</reference>
<name>A0A0E9XZF9_ANGAN</name>
<protein>
    <submittedName>
        <fullName evidence="1">Uncharacterized protein</fullName>
    </submittedName>
</protein>
<dbReference type="EMBL" id="GBXM01000786">
    <property type="protein sequence ID" value="JAI07792.1"/>
    <property type="molecule type" value="Transcribed_RNA"/>
</dbReference>
<evidence type="ECO:0000313" key="1">
    <source>
        <dbReference type="EMBL" id="JAI07792.1"/>
    </source>
</evidence>
<sequence length="60" mass="7171">MSPHWTFYRHQPYLHLHEPIKNSHTHAKCPYLFTLKHYQYKQLVCLWLSGQGYSLGNTGL</sequence>
<proteinExistence type="predicted"/>
<organism evidence="1">
    <name type="scientific">Anguilla anguilla</name>
    <name type="common">European freshwater eel</name>
    <name type="synonym">Muraena anguilla</name>
    <dbReference type="NCBI Taxonomy" id="7936"/>
    <lineage>
        <taxon>Eukaryota</taxon>
        <taxon>Metazoa</taxon>
        <taxon>Chordata</taxon>
        <taxon>Craniata</taxon>
        <taxon>Vertebrata</taxon>
        <taxon>Euteleostomi</taxon>
        <taxon>Actinopterygii</taxon>
        <taxon>Neopterygii</taxon>
        <taxon>Teleostei</taxon>
        <taxon>Anguilliformes</taxon>
        <taxon>Anguillidae</taxon>
        <taxon>Anguilla</taxon>
    </lineage>
</organism>